<keyword evidence="12" id="KW-0413">Isomerase</keyword>
<evidence type="ECO:0000256" key="5">
    <source>
        <dbReference type="ARBA" id="ARBA00022363"/>
    </source>
</evidence>
<keyword evidence="6 14" id="KW-0004">4Fe-4S</keyword>
<dbReference type="GO" id="GO:0046872">
    <property type="term" value="F:metal ion binding"/>
    <property type="evidence" value="ECO:0007669"/>
    <property type="project" value="UniProtKB-KW"/>
</dbReference>
<evidence type="ECO:0000256" key="1">
    <source>
        <dbReference type="ARBA" id="ARBA00001352"/>
    </source>
</evidence>
<evidence type="ECO:0000256" key="8">
    <source>
        <dbReference type="ARBA" id="ARBA00022723"/>
    </source>
</evidence>
<dbReference type="NCBIfam" id="TIGR03821">
    <property type="entry name" value="EFP_modif_epmB"/>
    <property type="match status" value="1"/>
</dbReference>
<evidence type="ECO:0000256" key="14">
    <source>
        <dbReference type="PIRSR" id="PIRSR004911-1"/>
    </source>
</evidence>
<keyword evidence="10" id="KW-0408">Iron</keyword>
<dbReference type="SUPFAM" id="SSF102114">
    <property type="entry name" value="Radical SAM enzymes"/>
    <property type="match status" value="1"/>
</dbReference>
<gene>
    <name evidence="17" type="primary">epmB</name>
    <name evidence="17" type="ORF">DEH80_10270</name>
</gene>
<comment type="cofactor">
    <cofactor evidence="2 15">
        <name>pyridoxal 5'-phosphate</name>
        <dbReference type="ChEBI" id="CHEBI:597326"/>
    </cofactor>
</comment>
<evidence type="ECO:0000256" key="3">
    <source>
        <dbReference type="ARBA" id="ARBA00001966"/>
    </source>
</evidence>
<feature type="binding site" evidence="14">
    <location>
        <position position="119"/>
    </location>
    <ligand>
        <name>[4Fe-4S] cluster</name>
        <dbReference type="ChEBI" id="CHEBI:49883"/>
        <note>4Fe-4S-S-AdoMet</note>
    </ligand>
</feature>
<comment type="catalytic activity">
    <reaction evidence="1">
        <text>L-lysine = D-beta-lysine</text>
        <dbReference type="Rhea" id="RHEA:44148"/>
        <dbReference type="ChEBI" id="CHEBI:32551"/>
        <dbReference type="ChEBI" id="CHEBI:84138"/>
    </reaction>
</comment>
<name>A0A363UK46_9GAMM</name>
<dbReference type="PIRSF" id="PIRSF004911">
    <property type="entry name" value="DUF160"/>
    <property type="match status" value="1"/>
</dbReference>
<dbReference type="RefSeq" id="WP_109720411.1">
    <property type="nucleotide sequence ID" value="NZ_QEQK01000008.1"/>
</dbReference>
<feature type="domain" description="Radical SAM core" evidence="16">
    <location>
        <begin position="98"/>
        <end position="320"/>
    </location>
</feature>
<evidence type="ECO:0000256" key="2">
    <source>
        <dbReference type="ARBA" id="ARBA00001933"/>
    </source>
</evidence>
<evidence type="ECO:0000256" key="13">
    <source>
        <dbReference type="ARBA" id="ARBA00030756"/>
    </source>
</evidence>
<dbReference type="PROSITE" id="PS51918">
    <property type="entry name" value="RADICAL_SAM"/>
    <property type="match status" value="1"/>
</dbReference>
<keyword evidence="18" id="KW-1185">Reference proteome</keyword>
<dbReference type="Pfam" id="PF04055">
    <property type="entry name" value="Radical_SAM"/>
    <property type="match status" value="1"/>
</dbReference>
<evidence type="ECO:0000313" key="17">
    <source>
        <dbReference type="EMBL" id="PWN55799.1"/>
    </source>
</evidence>
<dbReference type="InterPro" id="IPR007197">
    <property type="entry name" value="rSAM"/>
</dbReference>
<dbReference type="CDD" id="cd01335">
    <property type="entry name" value="Radical_SAM"/>
    <property type="match status" value="1"/>
</dbReference>
<keyword evidence="9 15" id="KW-0663">Pyridoxal phosphate</keyword>
<evidence type="ECO:0000256" key="6">
    <source>
        <dbReference type="ARBA" id="ARBA00022485"/>
    </source>
</evidence>
<dbReference type="Gene3D" id="3.20.20.70">
    <property type="entry name" value="Aldolase class I"/>
    <property type="match status" value="1"/>
</dbReference>
<evidence type="ECO:0000256" key="15">
    <source>
        <dbReference type="PIRSR" id="PIRSR603739-50"/>
    </source>
</evidence>
<keyword evidence="7" id="KW-0949">S-adenosyl-L-methionine</keyword>
<dbReference type="AlphaFoldDB" id="A0A363UK46"/>
<dbReference type="Proteomes" id="UP000251800">
    <property type="component" value="Unassembled WGS sequence"/>
</dbReference>
<comment type="caution">
    <text evidence="17">The sequence shown here is derived from an EMBL/GenBank/DDBJ whole genome shotgun (WGS) entry which is preliminary data.</text>
</comment>
<organism evidence="17 18">
    <name type="scientific">Abyssibacter profundi</name>
    <dbReference type="NCBI Taxonomy" id="2182787"/>
    <lineage>
        <taxon>Bacteria</taxon>
        <taxon>Pseudomonadati</taxon>
        <taxon>Pseudomonadota</taxon>
        <taxon>Gammaproteobacteria</taxon>
        <taxon>Chromatiales</taxon>
        <taxon>Oceanococcaceae</taxon>
        <taxon>Abyssibacter</taxon>
    </lineage>
</organism>
<feature type="binding site" evidence="14">
    <location>
        <position position="116"/>
    </location>
    <ligand>
        <name>[4Fe-4S] cluster</name>
        <dbReference type="ChEBI" id="CHEBI:49883"/>
        <note>4Fe-4S-S-AdoMet</note>
    </ligand>
</feature>
<evidence type="ECO:0000256" key="12">
    <source>
        <dbReference type="ARBA" id="ARBA00023235"/>
    </source>
</evidence>
<dbReference type="InterPro" id="IPR058240">
    <property type="entry name" value="rSAM_sf"/>
</dbReference>
<evidence type="ECO:0000313" key="18">
    <source>
        <dbReference type="Proteomes" id="UP000251800"/>
    </source>
</evidence>
<reference evidence="17 18" key="1">
    <citation type="submission" date="2018-05" db="EMBL/GenBank/DDBJ databases">
        <title>Abyssibacter profundi OUC007T gen. nov., sp. nov, a marine bacterium isolated from seawater of the Mariana Trench.</title>
        <authorList>
            <person name="Zhou S."/>
        </authorList>
    </citation>
    <scope>NUCLEOTIDE SEQUENCE [LARGE SCALE GENOMIC DNA]</scope>
    <source>
        <strain evidence="17 18">OUC007</strain>
    </source>
</reference>
<feature type="binding site" evidence="14">
    <location>
        <position position="112"/>
    </location>
    <ligand>
        <name>[4Fe-4S] cluster</name>
        <dbReference type="ChEBI" id="CHEBI:49883"/>
        <note>4Fe-4S-S-AdoMet</note>
    </ligand>
</feature>
<dbReference type="SFLD" id="SFLDG01070">
    <property type="entry name" value="PLP-dependent"/>
    <property type="match status" value="1"/>
</dbReference>
<evidence type="ECO:0000256" key="7">
    <source>
        <dbReference type="ARBA" id="ARBA00022691"/>
    </source>
</evidence>
<evidence type="ECO:0000256" key="11">
    <source>
        <dbReference type="ARBA" id="ARBA00023014"/>
    </source>
</evidence>
<dbReference type="GO" id="GO:0016853">
    <property type="term" value="F:isomerase activity"/>
    <property type="evidence" value="ECO:0007669"/>
    <property type="project" value="UniProtKB-KW"/>
</dbReference>
<comment type="similarity">
    <text evidence="4">Belongs to the radical SAM superfamily. KamA family.</text>
</comment>
<dbReference type="OrthoDB" id="9770937at2"/>
<comment type="cofactor">
    <cofactor evidence="3">
        <name>[4Fe-4S] cluster</name>
        <dbReference type="ChEBI" id="CHEBI:49883"/>
    </cofactor>
</comment>
<evidence type="ECO:0000259" key="16">
    <source>
        <dbReference type="PROSITE" id="PS51918"/>
    </source>
</evidence>
<feature type="modified residue" description="N6-(pyridoxal phosphate)lysine" evidence="15">
    <location>
        <position position="323"/>
    </location>
</feature>
<keyword evidence="11 14" id="KW-0411">Iron-sulfur</keyword>
<evidence type="ECO:0000256" key="4">
    <source>
        <dbReference type="ARBA" id="ARBA00008703"/>
    </source>
</evidence>
<evidence type="ECO:0000256" key="10">
    <source>
        <dbReference type="ARBA" id="ARBA00023004"/>
    </source>
</evidence>
<dbReference type="EMBL" id="QEQK01000008">
    <property type="protein sequence ID" value="PWN55799.1"/>
    <property type="molecule type" value="Genomic_DNA"/>
</dbReference>
<dbReference type="GO" id="GO:0051539">
    <property type="term" value="F:4 iron, 4 sulfur cluster binding"/>
    <property type="evidence" value="ECO:0007669"/>
    <property type="project" value="UniProtKB-KW"/>
</dbReference>
<dbReference type="SFLD" id="SFLDF00314">
    <property type="entry name" value="L-lysine_2_3-aminomutase_(yjeK"/>
    <property type="match status" value="1"/>
</dbReference>
<dbReference type="InterPro" id="IPR022462">
    <property type="entry name" value="EpmB"/>
</dbReference>
<evidence type="ECO:0000256" key="9">
    <source>
        <dbReference type="ARBA" id="ARBA00022898"/>
    </source>
</evidence>
<accession>A0A363UK46</accession>
<keyword evidence="8 14" id="KW-0479">Metal-binding</keyword>
<dbReference type="InterPro" id="IPR003739">
    <property type="entry name" value="Lys_aminomutase/Glu_NH3_mut"/>
</dbReference>
<dbReference type="PANTHER" id="PTHR30538:SF1">
    <property type="entry name" value="L-LYSINE 2,3-AMINOMUTASE"/>
    <property type="match status" value="1"/>
</dbReference>
<dbReference type="InterPro" id="IPR013785">
    <property type="entry name" value="Aldolase_TIM"/>
</dbReference>
<dbReference type="NCBIfam" id="TIGR00238">
    <property type="entry name" value="KamA family radical SAM protein"/>
    <property type="match status" value="1"/>
</dbReference>
<proteinExistence type="inferred from homology"/>
<dbReference type="PANTHER" id="PTHR30538">
    <property type="entry name" value="LYSINE 2,3-AMINOMUTASE-RELATED"/>
    <property type="match status" value="1"/>
</dbReference>
<dbReference type="SFLD" id="SFLDS00029">
    <property type="entry name" value="Radical_SAM"/>
    <property type="match status" value="1"/>
</dbReference>
<sequence length="336" mass="36685">MIQPVPEATETRGSYRDPLALLADCDLQVSDLPYPVDTAPEFPFLVPRSLAARIRSGDPNDPVLRQVLSSLEERDPDPLASRDPVGETQFTIDGGLIRKYPGRALLVTTGACAVHCRYCFRRHTDYAEVGMGHQIDQAVDAIRSDPSLHEIILSGGDPLSLSAQRLTKLIAALEAIDHVQTLRLHSRTLVVDPGRVANHLVERLATSRLRVVLVTHVNHPNELGPEASERLHALARAGVTLLNQAVLLQAVNDDVTTLAALSEALFANRVLPYYLHALDPVAGASHFRVPDSRALPLMQALRDRLPGYLVPRYVREVPGDASKRPVTSDVPPTAQA</sequence>
<protein>
    <recommendedName>
        <fullName evidence="5">L-lysine 2,3-aminomutase</fullName>
    </recommendedName>
    <alternativeName>
        <fullName evidence="13">EF-P post-translational modification enzyme B</fullName>
    </alternativeName>
</protein>